<accession>A0A8K0WQC5</accession>
<evidence type="ECO:0000313" key="1">
    <source>
        <dbReference type="EMBL" id="KAH7316682.1"/>
    </source>
</evidence>
<reference evidence="1" key="1">
    <citation type="journal article" date="2021" name="Nat. Commun.">
        <title>Genetic determinants of endophytism in the Arabidopsis root mycobiome.</title>
        <authorList>
            <person name="Mesny F."/>
            <person name="Miyauchi S."/>
            <person name="Thiergart T."/>
            <person name="Pickel B."/>
            <person name="Atanasova L."/>
            <person name="Karlsson M."/>
            <person name="Huettel B."/>
            <person name="Barry K.W."/>
            <person name="Haridas S."/>
            <person name="Chen C."/>
            <person name="Bauer D."/>
            <person name="Andreopoulos W."/>
            <person name="Pangilinan J."/>
            <person name="LaButti K."/>
            <person name="Riley R."/>
            <person name="Lipzen A."/>
            <person name="Clum A."/>
            <person name="Drula E."/>
            <person name="Henrissat B."/>
            <person name="Kohler A."/>
            <person name="Grigoriev I.V."/>
            <person name="Martin F.M."/>
            <person name="Hacquard S."/>
        </authorList>
    </citation>
    <scope>NUCLEOTIDE SEQUENCE</scope>
    <source>
        <strain evidence="1">MPI-CAGE-CH-0235</strain>
    </source>
</reference>
<dbReference type="EMBL" id="JAGPNK010000008">
    <property type="protein sequence ID" value="KAH7316682.1"/>
    <property type="molecule type" value="Genomic_DNA"/>
</dbReference>
<proteinExistence type="predicted"/>
<comment type="caution">
    <text evidence="1">The sequence shown here is derived from an EMBL/GenBank/DDBJ whole genome shotgun (WGS) entry which is preliminary data.</text>
</comment>
<protein>
    <submittedName>
        <fullName evidence="1">Uncharacterized protein</fullName>
    </submittedName>
</protein>
<name>A0A8K0WQC5_9HYPO</name>
<sequence>MALLLSLSRHQPLQDRSLILCLLSPSPRLIPARLLEPSLYQWFQAGAHRLLLSRHRPTLPQAPSSLSLAENQYQRLKQSRSLQAPTELSLLWSKRQLRVQRLALLAPSRQSHVDTPDLFEPQSLYRQDQMALPPSLSRHLKPLLLFLPALPSPSPSPRLLRATMDLWFKL</sequence>
<dbReference type="Proteomes" id="UP000813444">
    <property type="component" value="Unassembled WGS sequence"/>
</dbReference>
<evidence type="ECO:0000313" key="2">
    <source>
        <dbReference type="Proteomes" id="UP000813444"/>
    </source>
</evidence>
<organism evidence="1 2">
    <name type="scientific">Stachybotrys elegans</name>
    <dbReference type="NCBI Taxonomy" id="80388"/>
    <lineage>
        <taxon>Eukaryota</taxon>
        <taxon>Fungi</taxon>
        <taxon>Dikarya</taxon>
        <taxon>Ascomycota</taxon>
        <taxon>Pezizomycotina</taxon>
        <taxon>Sordariomycetes</taxon>
        <taxon>Hypocreomycetidae</taxon>
        <taxon>Hypocreales</taxon>
        <taxon>Stachybotryaceae</taxon>
        <taxon>Stachybotrys</taxon>
    </lineage>
</organism>
<keyword evidence="2" id="KW-1185">Reference proteome</keyword>
<dbReference type="AlphaFoldDB" id="A0A8K0WQC5"/>
<gene>
    <name evidence="1" type="ORF">B0I35DRAFT_433751</name>
</gene>